<accession>A0A084WPZ3</accession>
<evidence type="ECO:0000256" key="1">
    <source>
        <dbReference type="SAM" id="MobiDB-lite"/>
    </source>
</evidence>
<keyword evidence="4" id="KW-1185">Reference proteome</keyword>
<dbReference type="EMBL" id="KE525369">
    <property type="protein sequence ID" value="KFB52287.1"/>
    <property type="molecule type" value="Genomic_DNA"/>
</dbReference>
<evidence type="ECO:0000313" key="2">
    <source>
        <dbReference type="EMBL" id="KFB52287.1"/>
    </source>
</evidence>
<gene>
    <name evidence="2" type="ORF">ZHAS_00020406</name>
</gene>
<protein>
    <submittedName>
        <fullName evidence="2 3">Transcriptional regulator, LysR family</fullName>
    </submittedName>
</protein>
<evidence type="ECO:0000313" key="3">
    <source>
        <dbReference type="EnsemblMetazoa" id="ASIC020406-PA"/>
    </source>
</evidence>
<organism evidence="2">
    <name type="scientific">Anopheles sinensis</name>
    <name type="common">Mosquito</name>
    <dbReference type="NCBI Taxonomy" id="74873"/>
    <lineage>
        <taxon>Eukaryota</taxon>
        <taxon>Metazoa</taxon>
        <taxon>Ecdysozoa</taxon>
        <taxon>Arthropoda</taxon>
        <taxon>Hexapoda</taxon>
        <taxon>Insecta</taxon>
        <taxon>Pterygota</taxon>
        <taxon>Neoptera</taxon>
        <taxon>Endopterygota</taxon>
        <taxon>Diptera</taxon>
        <taxon>Nematocera</taxon>
        <taxon>Culicoidea</taxon>
        <taxon>Culicidae</taxon>
        <taxon>Anophelinae</taxon>
        <taxon>Anopheles</taxon>
    </lineage>
</organism>
<name>A0A084WPZ3_ANOSI</name>
<proteinExistence type="predicted"/>
<dbReference type="VEuPathDB" id="VectorBase:ASIC020406"/>
<dbReference type="EnsemblMetazoa" id="ASIC020406-RA">
    <property type="protein sequence ID" value="ASIC020406-PA"/>
    <property type="gene ID" value="ASIC020406"/>
</dbReference>
<dbReference type="AlphaFoldDB" id="A0A084WPZ3"/>
<reference evidence="3" key="2">
    <citation type="submission" date="2020-05" db="UniProtKB">
        <authorList>
            <consortium name="EnsemblMetazoa"/>
        </authorList>
    </citation>
    <scope>IDENTIFICATION</scope>
</reference>
<reference evidence="2 4" key="1">
    <citation type="journal article" date="2014" name="BMC Genomics">
        <title>Genome sequence of Anopheles sinensis provides insight into genetics basis of mosquito competence for malaria parasites.</title>
        <authorList>
            <person name="Zhou D."/>
            <person name="Zhang D."/>
            <person name="Ding G."/>
            <person name="Shi L."/>
            <person name="Hou Q."/>
            <person name="Ye Y."/>
            <person name="Xu Y."/>
            <person name="Zhou H."/>
            <person name="Xiong C."/>
            <person name="Li S."/>
            <person name="Yu J."/>
            <person name="Hong S."/>
            <person name="Yu X."/>
            <person name="Zou P."/>
            <person name="Chen C."/>
            <person name="Chang X."/>
            <person name="Wang W."/>
            <person name="Lv Y."/>
            <person name="Sun Y."/>
            <person name="Ma L."/>
            <person name="Shen B."/>
            <person name="Zhu C."/>
        </authorList>
    </citation>
    <scope>NUCLEOTIDE SEQUENCE [LARGE SCALE GENOMIC DNA]</scope>
</reference>
<dbReference type="EMBL" id="ATLV01025144">
    <property type="status" value="NOT_ANNOTATED_CDS"/>
    <property type="molecule type" value="Genomic_DNA"/>
</dbReference>
<sequence>MPMPIVSMADGRDKSSLAFAKKTKHPPNSDKHLRSRIPSVEWDLAATSRLESLSANGAVSQPNIGQKLGTNAGHLKAHTGDFRYISQPCQPLLVGQPLALQEKLGEKKKGQDDNVGPAYSLTFYGRSSLPSANSLHKVSSGFNVTRTFSAK</sequence>
<evidence type="ECO:0000313" key="4">
    <source>
        <dbReference type="Proteomes" id="UP000030765"/>
    </source>
</evidence>
<feature type="region of interest" description="Disordered" evidence="1">
    <location>
        <begin position="1"/>
        <end position="36"/>
    </location>
</feature>
<dbReference type="Proteomes" id="UP000030765">
    <property type="component" value="Unassembled WGS sequence"/>
</dbReference>